<sequence length="70" mass="7711">MVRILIHHTEKVAISELFGVSIQFVNASLRFQTNSQKAIAIRKMALECGGRHTDGSPDKAALSAKVYAKR</sequence>
<evidence type="ECO:0000313" key="1">
    <source>
        <dbReference type="EMBL" id="DBA56162.1"/>
    </source>
</evidence>
<reference evidence="1" key="1">
    <citation type="journal article" date="2023" name="Microbiome">
        <title>Phages are unrecognized players in the ecology of the oral pathogen Porphyromonas gingivalis.</title>
        <authorList>
            <person name="Matrishin C.B."/>
            <person name="Haase E.M."/>
            <person name="Dewhirst F.E."/>
            <person name="Mark Welch J.L."/>
            <person name="Miranda-Sanchez F."/>
            <person name="Chen T."/>
            <person name="MacFarland D.C."/>
            <person name="Kauffman K.M."/>
        </authorList>
    </citation>
    <scope>NUCLEOTIDE SEQUENCE</scope>
</reference>
<dbReference type="EMBL" id="BK068110">
    <property type="protein sequence ID" value="DBA56162.1"/>
    <property type="molecule type" value="Genomic_DNA"/>
</dbReference>
<proteinExistence type="predicted"/>
<reference evidence="1" key="2">
    <citation type="submission" date="2024-05" db="EMBL/GenBank/DDBJ databases">
        <authorList>
            <person name="Matrishin C.B."/>
            <person name="Kauffman K.M."/>
        </authorList>
    </citation>
    <scope>NUCLEOTIDE SEQUENCE</scope>
</reference>
<protein>
    <submittedName>
        <fullName evidence="1">Uncharacterized protein</fullName>
    </submittedName>
</protein>
<organism evidence="1">
    <name type="scientific">Porphyromonas phage phage029a_Kyudai3</name>
    <dbReference type="NCBI Taxonomy" id="3154119"/>
    <lineage>
        <taxon>Viruses</taxon>
        <taxon>Duplodnaviria</taxon>
        <taxon>Heunggongvirae</taxon>
        <taxon>Uroviricota</taxon>
        <taxon>Caudoviricetes</taxon>
        <taxon>Nixviridae</taxon>
        <taxon>Haasevirus</taxon>
        <taxon>Haasevirus pging00V</taxon>
    </lineage>
</organism>
<name>A0AAT9JEF7_9CAUD</name>
<accession>A0AAT9JEF7</accession>